<dbReference type="SUPFAM" id="SSF88946">
    <property type="entry name" value="Sigma2 domain of RNA polymerase sigma factors"/>
    <property type="match status" value="1"/>
</dbReference>
<keyword evidence="4" id="KW-0804">Transcription</keyword>
<evidence type="ECO:0000256" key="4">
    <source>
        <dbReference type="ARBA" id="ARBA00023163"/>
    </source>
</evidence>
<evidence type="ECO:0000256" key="2">
    <source>
        <dbReference type="ARBA" id="ARBA00023015"/>
    </source>
</evidence>
<evidence type="ECO:0000256" key="1">
    <source>
        <dbReference type="ARBA" id="ARBA00010641"/>
    </source>
</evidence>
<accession>A0ABY5AEU7</accession>
<gene>
    <name evidence="7" type="ORF">L1F06_013225</name>
</gene>
<dbReference type="Gene3D" id="1.10.10.10">
    <property type="entry name" value="Winged helix-like DNA-binding domain superfamily/Winged helix DNA-binding domain"/>
    <property type="match status" value="1"/>
</dbReference>
<keyword evidence="8" id="KW-1185">Reference proteome</keyword>
<dbReference type="InterPro" id="IPR036388">
    <property type="entry name" value="WH-like_DNA-bd_sf"/>
</dbReference>
<protein>
    <submittedName>
        <fullName evidence="7">Sigma-70 family RNA polymerase sigma factor</fullName>
    </submittedName>
</protein>
<dbReference type="Gene3D" id="1.10.1740.10">
    <property type="match status" value="1"/>
</dbReference>
<evidence type="ECO:0000313" key="7">
    <source>
        <dbReference type="EMBL" id="USR42240.1"/>
    </source>
</evidence>
<organism evidence="7 8">
    <name type="scientific">Ectopseudomonas hydrolytica</name>
    <dbReference type="NCBI Taxonomy" id="2493633"/>
    <lineage>
        <taxon>Bacteria</taxon>
        <taxon>Pseudomonadati</taxon>
        <taxon>Pseudomonadota</taxon>
        <taxon>Gammaproteobacteria</taxon>
        <taxon>Pseudomonadales</taxon>
        <taxon>Pseudomonadaceae</taxon>
        <taxon>Ectopseudomonas</taxon>
    </lineage>
</organism>
<dbReference type="Proteomes" id="UP001054897">
    <property type="component" value="Chromosome"/>
</dbReference>
<dbReference type="InterPro" id="IPR013324">
    <property type="entry name" value="RNA_pol_sigma_r3/r4-like"/>
</dbReference>
<dbReference type="RefSeq" id="WP_129482440.1">
    <property type="nucleotide sequence ID" value="NZ_CP099397.1"/>
</dbReference>
<proteinExistence type="inferred from homology"/>
<dbReference type="InterPro" id="IPR007627">
    <property type="entry name" value="RNA_pol_sigma70_r2"/>
</dbReference>
<keyword evidence="3" id="KW-0731">Sigma factor</keyword>
<dbReference type="GeneID" id="300081950"/>
<dbReference type="CDD" id="cd06171">
    <property type="entry name" value="Sigma70_r4"/>
    <property type="match status" value="1"/>
</dbReference>
<dbReference type="InterPro" id="IPR014284">
    <property type="entry name" value="RNA_pol_sigma-70_dom"/>
</dbReference>
<dbReference type="InterPro" id="IPR039425">
    <property type="entry name" value="RNA_pol_sigma-70-like"/>
</dbReference>
<dbReference type="EMBL" id="CP099397">
    <property type="protein sequence ID" value="USR42240.1"/>
    <property type="molecule type" value="Genomic_DNA"/>
</dbReference>
<dbReference type="Pfam" id="PF04542">
    <property type="entry name" value="Sigma70_r2"/>
    <property type="match status" value="1"/>
</dbReference>
<dbReference type="PANTHER" id="PTHR43133:SF63">
    <property type="entry name" value="RNA POLYMERASE SIGMA FACTOR FECI-RELATED"/>
    <property type="match status" value="1"/>
</dbReference>
<name>A0ABY5AEU7_9GAMM</name>
<evidence type="ECO:0000313" key="8">
    <source>
        <dbReference type="Proteomes" id="UP001054897"/>
    </source>
</evidence>
<feature type="domain" description="RNA polymerase sigma factor 70 region 4 type 2" evidence="6">
    <location>
        <begin position="115"/>
        <end position="167"/>
    </location>
</feature>
<evidence type="ECO:0000259" key="6">
    <source>
        <dbReference type="Pfam" id="PF08281"/>
    </source>
</evidence>
<sequence>MPLQRAIAPDGIGALYRRHHGWLHQWLQRRFGHAFDHAEAADLAQDTFMRLLLRPRGFTSDGDARAFLCSVARGLSIDRWRRLQIEQAWLETLSAQPESFAPSAEQQVMLVEALHEIDAMLRRLPEKARTVFLLAQVHGYGYREIGEQLGISERMVKKYMARAMLQCALLEAGLEG</sequence>
<feature type="domain" description="RNA polymerase sigma-70 region 2" evidence="5">
    <location>
        <begin position="15"/>
        <end position="84"/>
    </location>
</feature>
<dbReference type="Pfam" id="PF08281">
    <property type="entry name" value="Sigma70_r4_2"/>
    <property type="match status" value="1"/>
</dbReference>
<dbReference type="InterPro" id="IPR013249">
    <property type="entry name" value="RNA_pol_sigma70_r4_t2"/>
</dbReference>
<dbReference type="SUPFAM" id="SSF88659">
    <property type="entry name" value="Sigma3 and sigma4 domains of RNA polymerase sigma factors"/>
    <property type="match status" value="1"/>
</dbReference>
<dbReference type="InterPro" id="IPR013325">
    <property type="entry name" value="RNA_pol_sigma_r2"/>
</dbReference>
<reference evidence="7" key="1">
    <citation type="submission" date="2022-06" db="EMBL/GenBank/DDBJ databases">
        <title>Complete genome of Pseudomonas hydrolytica DSWY01T.</title>
        <authorList>
            <person name="Jung J."/>
            <person name="Jeon C.O."/>
        </authorList>
    </citation>
    <scope>NUCLEOTIDE SEQUENCE</scope>
    <source>
        <strain evidence="7">DSWY01</strain>
    </source>
</reference>
<dbReference type="PANTHER" id="PTHR43133">
    <property type="entry name" value="RNA POLYMERASE ECF-TYPE SIGMA FACTO"/>
    <property type="match status" value="1"/>
</dbReference>
<evidence type="ECO:0000256" key="3">
    <source>
        <dbReference type="ARBA" id="ARBA00023082"/>
    </source>
</evidence>
<dbReference type="NCBIfam" id="TIGR02937">
    <property type="entry name" value="sigma70-ECF"/>
    <property type="match status" value="1"/>
</dbReference>
<evidence type="ECO:0000259" key="5">
    <source>
        <dbReference type="Pfam" id="PF04542"/>
    </source>
</evidence>
<comment type="similarity">
    <text evidence="1">Belongs to the sigma-70 factor family. ECF subfamily.</text>
</comment>
<keyword evidence="2" id="KW-0805">Transcription regulation</keyword>